<sequence length="389" mass="44477">MRHHLIVTFYYRPDLCAGSFRNTAFVEALKEKVGENDQITVFTTCPNRYSTHRVEAPKVEKDGNLSIYRFEIPPHAGGFRDQIHSFSAFYRQALRASKGLSFTSVYASSSRLFTAYLGSVISRKQKVPLFLDMRDLFRENITEILQNPLIRLPLDVSLRLVERRAFGRACHINLVSRGFEKDFLPFKKPLSFHPNGIDTEFMGMTPEGSRSIDGRKVITYAGNMGEGQGLDRIIPDAAKALESHYVFHLYGDGGTRKRLTSRIEELNISNVVLHDPVKRDELLDVYRKSDFLFVHLNRLKAFEKALPSKFFEYGAIGLPIIAGVAGYAREFVRDNLPDAILFDPCDSPQLTEKLLNFRDSQIDRSEFIKKFKRTSIMSELADLYLKKTV</sequence>
<dbReference type="AlphaFoldDB" id="A0A6B2M3N6"/>
<reference evidence="2 3" key="1">
    <citation type="submission" date="2020-02" db="EMBL/GenBank/DDBJ databases">
        <title>Albibacoteraceae fam. nov., the first described family within the subdivision 4 Verrucomicrobia.</title>
        <authorList>
            <person name="Xi F."/>
        </authorList>
    </citation>
    <scope>NUCLEOTIDE SEQUENCE [LARGE SCALE GENOMIC DNA]</scope>
    <source>
        <strain evidence="2 3">CK1056</strain>
    </source>
</reference>
<dbReference type="PANTHER" id="PTHR12526">
    <property type="entry name" value="GLYCOSYLTRANSFERASE"/>
    <property type="match status" value="1"/>
</dbReference>
<dbReference type="SUPFAM" id="SSF53756">
    <property type="entry name" value="UDP-Glycosyltransferase/glycogen phosphorylase"/>
    <property type="match status" value="1"/>
</dbReference>
<dbReference type="EMBL" id="JAAGNX010000003">
    <property type="protein sequence ID" value="NDV63026.1"/>
    <property type="molecule type" value="Genomic_DNA"/>
</dbReference>
<evidence type="ECO:0000313" key="3">
    <source>
        <dbReference type="Proteomes" id="UP000478417"/>
    </source>
</evidence>
<comment type="caution">
    <text evidence="2">The sequence shown here is derived from an EMBL/GenBank/DDBJ whole genome shotgun (WGS) entry which is preliminary data.</text>
</comment>
<name>A0A6B2M3N6_9BACT</name>
<keyword evidence="2" id="KW-0808">Transferase</keyword>
<dbReference type="GO" id="GO:0016757">
    <property type="term" value="F:glycosyltransferase activity"/>
    <property type="evidence" value="ECO:0007669"/>
    <property type="project" value="InterPro"/>
</dbReference>
<dbReference type="Gene3D" id="3.40.50.2000">
    <property type="entry name" value="Glycogen Phosphorylase B"/>
    <property type="match status" value="2"/>
</dbReference>
<accession>A0A6B2M3N6</accession>
<dbReference type="InterPro" id="IPR001296">
    <property type="entry name" value="Glyco_trans_1"/>
</dbReference>
<dbReference type="Proteomes" id="UP000478417">
    <property type="component" value="Unassembled WGS sequence"/>
</dbReference>
<organism evidence="2 3">
    <name type="scientific">Oceanipulchritudo coccoides</name>
    <dbReference type="NCBI Taxonomy" id="2706888"/>
    <lineage>
        <taxon>Bacteria</taxon>
        <taxon>Pseudomonadati</taxon>
        <taxon>Verrucomicrobiota</taxon>
        <taxon>Opitutia</taxon>
        <taxon>Puniceicoccales</taxon>
        <taxon>Oceanipulchritudinaceae</taxon>
        <taxon>Oceanipulchritudo</taxon>
    </lineage>
</organism>
<dbReference type="Pfam" id="PF00534">
    <property type="entry name" value="Glycos_transf_1"/>
    <property type="match status" value="1"/>
</dbReference>
<feature type="domain" description="Glycosyl transferase family 1" evidence="1">
    <location>
        <begin position="211"/>
        <end position="371"/>
    </location>
</feature>
<evidence type="ECO:0000313" key="2">
    <source>
        <dbReference type="EMBL" id="NDV63026.1"/>
    </source>
</evidence>
<protein>
    <submittedName>
        <fullName evidence="2">Glycosyltransferase family 4 protein</fullName>
    </submittedName>
</protein>
<proteinExistence type="predicted"/>
<gene>
    <name evidence="2" type="ORF">G0Q06_11230</name>
</gene>
<evidence type="ECO:0000259" key="1">
    <source>
        <dbReference type="Pfam" id="PF00534"/>
    </source>
</evidence>
<dbReference type="RefSeq" id="WP_163965957.1">
    <property type="nucleotide sequence ID" value="NZ_JAAGNX010000003.1"/>
</dbReference>
<dbReference type="CDD" id="cd03794">
    <property type="entry name" value="GT4_WbuB-like"/>
    <property type="match status" value="1"/>
</dbReference>
<keyword evidence="3" id="KW-1185">Reference proteome</keyword>